<organism evidence="3 4">
    <name type="scientific">Xanthocytophaga flava</name>
    <dbReference type="NCBI Taxonomy" id="3048013"/>
    <lineage>
        <taxon>Bacteria</taxon>
        <taxon>Pseudomonadati</taxon>
        <taxon>Bacteroidota</taxon>
        <taxon>Cytophagia</taxon>
        <taxon>Cytophagales</taxon>
        <taxon>Rhodocytophagaceae</taxon>
        <taxon>Xanthocytophaga</taxon>
    </lineage>
</organism>
<evidence type="ECO:0000259" key="2">
    <source>
        <dbReference type="PROSITE" id="PS50994"/>
    </source>
</evidence>
<dbReference type="InterPro" id="IPR002514">
    <property type="entry name" value="Transposase_8"/>
</dbReference>
<dbReference type="Gene3D" id="3.30.420.10">
    <property type="entry name" value="Ribonuclease H-like superfamily/Ribonuclease H"/>
    <property type="match status" value="1"/>
</dbReference>
<dbReference type="SUPFAM" id="SSF46689">
    <property type="entry name" value="Homeodomain-like"/>
    <property type="match status" value="1"/>
</dbReference>
<dbReference type="GO" id="GO:0004803">
    <property type="term" value="F:transposase activity"/>
    <property type="evidence" value="ECO:0007669"/>
    <property type="project" value="InterPro"/>
</dbReference>
<evidence type="ECO:0000256" key="1">
    <source>
        <dbReference type="SAM" id="Coils"/>
    </source>
</evidence>
<dbReference type="GO" id="GO:0003677">
    <property type="term" value="F:DNA binding"/>
    <property type="evidence" value="ECO:0007669"/>
    <property type="project" value="InterPro"/>
</dbReference>
<dbReference type="Pfam" id="PF01527">
    <property type="entry name" value="HTH_Tnp_1"/>
    <property type="match status" value="1"/>
</dbReference>
<dbReference type="AlphaFoldDB" id="A0AAE3QZS5"/>
<feature type="coiled-coil region" evidence="1">
    <location>
        <begin position="49"/>
        <end position="76"/>
    </location>
</feature>
<dbReference type="GO" id="GO:0015074">
    <property type="term" value="P:DNA integration"/>
    <property type="evidence" value="ECO:0007669"/>
    <property type="project" value="InterPro"/>
</dbReference>
<dbReference type="InterPro" id="IPR009057">
    <property type="entry name" value="Homeodomain-like_sf"/>
</dbReference>
<evidence type="ECO:0000313" key="3">
    <source>
        <dbReference type="EMBL" id="MDJ1486448.1"/>
    </source>
</evidence>
<dbReference type="InterPro" id="IPR048020">
    <property type="entry name" value="Transpos_IS3"/>
</dbReference>
<proteinExistence type="predicted"/>
<name>A0AAE3QZS5_9BACT</name>
<dbReference type="NCBIfam" id="NF033516">
    <property type="entry name" value="transpos_IS3"/>
    <property type="match status" value="1"/>
</dbReference>
<sequence>MKKTRFSEPQIIKILQEVESGRSINDICREHSIHESTYYNWKKKYGGMQVQEMQRLRQLEEENRKLKQMFAELSLDYKILKDVVEKKPIRPAEAKGIVNYIREEHKTSVSRACRIIGYNRSGIYYQSRKQDEPVAAKLREWAEKKPTEGFWKIFGRIRNEGLAWNHKRVHRVYKKLRMNLKRKHKRRLPERIKEPLVQPDQTNQSWSMDFMSDVLTTGLRFRTLNIIDDYNREVLAIEIDTSLPALRVRRVLESVIEWKGKPTQIRTDNGPEFIASDLVDWCEENAIRLQYIQPGKPTQNAFIERFNGSFRKDVLDAYLFSSLSQVRILTEEWMQDYNYHRPHEALDNLSPIQFRQRQAEQRAVNSGKLSGAKPALEFPTIHSLGSSN</sequence>
<comment type="caution">
    <text evidence="3">The sequence shown here is derived from an EMBL/GenBank/DDBJ whole genome shotgun (WGS) entry which is preliminary data.</text>
</comment>
<dbReference type="PANTHER" id="PTHR47515:SF2">
    <property type="entry name" value="INTEGRASE CORE DOMAIN PROTEIN"/>
    <property type="match status" value="1"/>
</dbReference>
<dbReference type="GO" id="GO:0006313">
    <property type="term" value="P:DNA transposition"/>
    <property type="evidence" value="ECO:0007669"/>
    <property type="project" value="InterPro"/>
</dbReference>
<gene>
    <name evidence="3" type="ORF">QNI16_38600</name>
</gene>
<dbReference type="Proteomes" id="UP001241110">
    <property type="component" value="Unassembled WGS sequence"/>
</dbReference>
<dbReference type="SUPFAM" id="SSF53098">
    <property type="entry name" value="Ribonuclease H-like"/>
    <property type="match status" value="1"/>
</dbReference>
<evidence type="ECO:0000313" key="4">
    <source>
        <dbReference type="Proteomes" id="UP001241110"/>
    </source>
</evidence>
<feature type="domain" description="Integrase catalytic" evidence="2">
    <location>
        <begin position="195"/>
        <end position="359"/>
    </location>
</feature>
<dbReference type="PANTHER" id="PTHR47515">
    <property type="entry name" value="LOW CALCIUM RESPONSE LOCUS PROTEIN T"/>
    <property type="match status" value="1"/>
</dbReference>
<dbReference type="InterPro" id="IPR036397">
    <property type="entry name" value="RNaseH_sf"/>
</dbReference>
<dbReference type="Gene3D" id="1.10.10.60">
    <property type="entry name" value="Homeodomain-like"/>
    <property type="match status" value="1"/>
</dbReference>
<dbReference type="EMBL" id="JASJOS010000051">
    <property type="protein sequence ID" value="MDJ1486448.1"/>
    <property type="molecule type" value="Genomic_DNA"/>
</dbReference>
<dbReference type="InterPro" id="IPR001584">
    <property type="entry name" value="Integrase_cat-core"/>
</dbReference>
<dbReference type="PROSITE" id="PS50994">
    <property type="entry name" value="INTEGRASE"/>
    <property type="match status" value="1"/>
</dbReference>
<reference evidence="3" key="1">
    <citation type="submission" date="2023-05" db="EMBL/GenBank/DDBJ databases">
        <authorList>
            <person name="Zhang X."/>
        </authorList>
    </citation>
    <scope>NUCLEOTIDE SEQUENCE</scope>
    <source>
        <strain evidence="3">YF14B1</strain>
    </source>
</reference>
<protein>
    <submittedName>
        <fullName evidence="3">IS3 family transposase</fullName>
    </submittedName>
</protein>
<accession>A0AAE3QZS5</accession>
<keyword evidence="1" id="KW-0175">Coiled coil</keyword>
<dbReference type="Pfam" id="PF13683">
    <property type="entry name" value="rve_3"/>
    <property type="match status" value="1"/>
</dbReference>
<dbReference type="InterPro" id="IPR012337">
    <property type="entry name" value="RNaseH-like_sf"/>
</dbReference>